<dbReference type="Gene3D" id="3.40.50.300">
    <property type="entry name" value="P-loop containing nucleotide triphosphate hydrolases"/>
    <property type="match status" value="1"/>
</dbReference>
<proteinExistence type="predicted"/>
<evidence type="ECO:0000313" key="3">
    <source>
        <dbReference type="EMBL" id="TDP52287.1"/>
    </source>
</evidence>
<dbReference type="Pfam" id="PF17289">
    <property type="entry name" value="Terminase_6C"/>
    <property type="match status" value="1"/>
</dbReference>
<organism evidence="3 4">
    <name type="scientific">Aminicella lysinilytica</name>
    <dbReference type="NCBI Taxonomy" id="433323"/>
    <lineage>
        <taxon>Bacteria</taxon>
        <taxon>Bacillati</taxon>
        <taxon>Bacillota</taxon>
        <taxon>Clostridia</taxon>
        <taxon>Peptostreptococcales</taxon>
        <taxon>Anaerovoracaceae</taxon>
        <taxon>Aminicella</taxon>
    </lineage>
</organism>
<dbReference type="Proteomes" id="UP000295500">
    <property type="component" value="Unassembled WGS sequence"/>
</dbReference>
<dbReference type="Pfam" id="PF03237">
    <property type="entry name" value="Terminase_6N"/>
    <property type="match status" value="1"/>
</dbReference>
<protein>
    <submittedName>
        <fullName evidence="3">Terminase family protein</fullName>
    </submittedName>
</protein>
<evidence type="ECO:0000313" key="4">
    <source>
        <dbReference type="Proteomes" id="UP000295500"/>
    </source>
</evidence>
<sequence>MMLSEKLKIIMGNPILWIETFCKIVDKNGIVVPFLLNPQQKELVNGFDKYNVVLKSRQLGITSISCALSLWYALTGANNHCLLISYSIDSADIIFDKLKFLYNNLPDAIKLKDIANNRKELKFDNGSKITVCTMGNKEIARGSSIKFCHISEVAFCKQDVVAKHILAVEQALLPDGKIILESTANGFNEFANIWEKSENKESLYKPFFFGWIDDKQMFSDEYKEFSQKYIALNDGALTDDDLEQDELQYRDMGATLEQLMWRRIKIKNSGESKFKQEFPATPIEAFLTTGENIFNSRHIQEVYNAVKSLKTLKKIDDIPAEIKVYLRSYLSVWNTPEHGEKYVMGVDGSEGLGSDYSVIHIYTNDLVQVAEFRSNKTQPHEVAKVVYLLAKWYNNALVVIEKASGGHVILDRLKNIYHYKNLYKHKDYDVRGKMVKKIGFNTTAKTKPIMIDDFVELFENQDIVIKSLNLLGEMKTYEYSDGSMNAQSGKHDDTVIATALAIQGVKSGIRYH</sequence>
<gene>
    <name evidence="3" type="ORF">EV211_1273</name>
</gene>
<accession>A0A4V3CQZ2</accession>
<dbReference type="Gene3D" id="3.30.420.240">
    <property type="match status" value="1"/>
</dbReference>
<keyword evidence="1" id="KW-1188">Viral release from host cell</keyword>
<dbReference type="EMBL" id="SNXO01000027">
    <property type="protein sequence ID" value="TDP52287.1"/>
    <property type="molecule type" value="Genomic_DNA"/>
</dbReference>
<evidence type="ECO:0000256" key="1">
    <source>
        <dbReference type="ARBA" id="ARBA00022612"/>
    </source>
</evidence>
<dbReference type="OrthoDB" id="9768556at2"/>
<dbReference type="InterPro" id="IPR035421">
    <property type="entry name" value="Terminase_6C"/>
</dbReference>
<dbReference type="InterPro" id="IPR027417">
    <property type="entry name" value="P-loop_NTPase"/>
</dbReference>
<name>A0A4V3CQZ2_9FIRM</name>
<dbReference type="AlphaFoldDB" id="A0A4V3CQZ2"/>
<evidence type="ECO:0000259" key="2">
    <source>
        <dbReference type="Pfam" id="PF17289"/>
    </source>
</evidence>
<reference evidence="3 4" key="1">
    <citation type="submission" date="2019-03" db="EMBL/GenBank/DDBJ databases">
        <title>Genomic Encyclopedia of Type Strains, Phase IV (KMG-IV): sequencing the most valuable type-strain genomes for metagenomic binning, comparative biology and taxonomic classification.</title>
        <authorList>
            <person name="Goeker M."/>
        </authorList>
    </citation>
    <scope>NUCLEOTIDE SEQUENCE [LARGE SCALE GENOMIC DNA]</scope>
    <source>
        <strain evidence="3 4">DSM 28287</strain>
    </source>
</reference>
<feature type="domain" description="Terminase large subunit gp17-like C-terminal" evidence="2">
    <location>
        <begin position="344"/>
        <end position="502"/>
    </location>
</feature>
<keyword evidence="4" id="KW-1185">Reference proteome</keyword>
<comment type="caution">
    <text evidence="3">The sequence shown here is derived from an EMBL/GenBank/DDBJ whole genome shotgun (WGS) entry which is preliminary data.</text>
</comment>
<dbReference type="RefSeq" id="WP_133528826.1">
    <property type="nucleotide sequence ID" value="NZ_SNXO01000027.1"/>
</dbReference>